<evidence type="ECO:0000256" key="1">
    <source>
        <dbReference type="ARBA" id="ARBA00004328"/>
    </source>
</evidence>
<proteinExistence type="inferred from homology"/>
<organism evidence="6">
    <name type="scientific">Dulem virus 117</name>
    <dbReference type="NCBI Taxonomy" id="3145594"/>
    <lineage>
        <taxon>Viruses</taxon>
        <taxon>Monodnaviria</taxon>
        <taxon>Sangervirae</taxon>
        <taxon>Phixviricota</taxon>
        <taxon>Malgrandaviricetes</taxon>
        <taxon>Petitvirales</taxon>
        <taxon>Microviridae</taxon>
        <taxon>Microvirus</taxon>
    </lineage>
</organism>
<evidence type="ECO:0000256" key="5">
    <source>
        <dbReference type="ARBA" id="ARBA00022844"/>
    </source>
</evidence>
<keyword evidence="5" id="KW-0946">Virion</keyword>
<evidence type="ECO:0000256" key="3">
    <source>
        <dbReference type="ARBA" id="ARBA00022431"/>
    </source>
</evidence>
<dbReference type="GO" id="GO:0039615">
    <property type="term" value="C:T=1 icosahedral viral capsid"/>
    <property type="evidence" value="ECO:0007669"/>
    <property type="project" value="UniProtKB-KW"/>
</dbReference>
<sequence>MMNRNLFSHFAQLPTANISRSKFSRDSSLKTSFNVGQVIPIYFDEVLPGDTFQMKTNYVCRMQPLVSSPMDDLWLDVYYFFVPNRLVWDHWEEFMGANKTSAWYPTVEYSIPQLTIPSNSSPFYGSLYDYFGLPMRKGAVSVSALPFRAYALIMDEWFRDENLQDPLVISKGDASQTFTASTNTGPDSYARGGKPFVAAKSHDYFTSCLPAPQKGPDVTIEGFGGLAPVITSELSHNNSSSPTLRFDVSGGLATEAGERMHLGLMFSGTGESENNVDLGSFVPNSVNDGFTFRGGGVDFKAIPSNLYADMSSVSSSLTINQLRQAVAIQQLYERDARYGSRYTEILKGHFGVTSPDSRLQRPEYLGGSRTAINIDQVVQTSSGTETSPQANIAGTSLTSQSHGDFIQSFTEHGMIIGLAVARYRHTYQQGIPRSFSRKSRFDYYWPVLANIGEMAVLNKEIYSDGSSLDDEVFGYQEAWADYRYKPSLVTGEMRSGIIKTLDSWHFADYYASRPYLSSGWIREDLSNVDRVLAVSSSNANQLFADFYFQCQTTRPMPLYSVPGLSKL</sequence>
<evidence type="ECO:0000313" key="6">
    <source>
        <dbReference type="EMBL" id="XCD04812.1"/>
    </source>
</evidence>
<protein>
    <submittedName>
        <fullName evidence="6">Major capsid protein</fullName>
    </submittedName>
</protein>
<comment type="similarity">
    <text evidence="2">Belongs to the microviridae F protein family.</text>
</comment>
<dbReference type="EMBL" id="PP511510">
    <property type="protein sequence ID" value="XCD04812.1"/>
    <property type="molecule type" value="Genomic_DNA"/>
</dbReference>
<reference evidence="6" key="1">
    <citation type="submission" date="2024-03" db="EMBL/GenBank/DDBJ databases">
        <title>Diverse circular DNA viruses in blood, oral, and fecal samples of captive lemurs.</title>
        <authorList>
            <person name="Paietta E.N."/>
            <person name="Kraberger S."/>
            <person name="Lund M.C."/>
            <person name="Custer J.M."/>
            <person name="Vargas K.M."/>
            <person name="Ehmke E.E."/>
            <person name="Yoder A.D."/>
            <person name="Varsani A."/>
        </authorList>
    </citation>
    <scope>NUCLEOTIDE SEQUENCE</scope>
    <source>
        <strain evidence="6">Duke_24FF_1225</strain>
    </source>
</reference>
<name>A0AAU8AYH5_9VIRU</name>
<keyword evidence="3" id="KW-1140">T=1 icosahedral capsid protein</keyword>
<accession>A0AAU8AYH5</accession>
<dbReference type="InterPro" id="IPR003514">
    <property type="entry name" value="Microviridae_protein_F"/>
</dbReference>
<keyword evidence="4" id="KW-0167">Capsid protein</keyword>
<dbReference type="InterPro" id="IPR016184">
    <property type="entry name" value="Capsid/spike_ssDNA_virus"/>
</dbReference>
<comment type="subcellular location">
    <subcellularLocation>
        <location evidence="1">Virion</location>
    </subcellularLocation>
</comment>
<dbReference type="SUPFAM" id="SSF88645">
    <property type="entry name" value="ssDNA viruses"/>
    <property type="match status" value="1"/>
</dbReference>
<dbReference type="Gene3D" id="2.60.169.10">
    <property type="entry name" value="Microviridae F protein"/>
    <property type="match status" value="2"/>
</dbReference>
<dbReference type="InterPro" id="IPR037002">
    <property type="entry name" value="Microviridae_protein_F_sf"/>
</dbReference>
<dbReference type="GO" id="GO:0005198">
    <property type="term" value="F:structural molecule activity"/>
    <property type="evidence" value="ECO:0007669"/>
    <property type="project" value="InterPro"/>
</dbReference>
<evidence type="ECO:0000256" key="2">
    <source>
        <dbReference type="ARBA" id="ARBA00009963"/>
    </source>
</evidence>
<dbReference type="Pfam" id="PF02305">
    <property type="entry name" value="Phage_F"/>
    <property type="match status" value="1"/>
</dbReference>
<evidence type="ECO:0000256" key="4">
    <source>
        <dbReference type="ARBA" id="ARBA00022561"/>
    </source>
</evidence>